<proteinExistence type="inferred from homology"/>
<feature type="transmembrane region" description="Helical" evidence="6">
    <location>
        <begin position="20"/>
        <end position="42"/>
    </location>
</feature>
<feature type="transmembrane region" description="Helical" evidence="6">
    <location>
        <begin position="315"/>
        <end position="336"/>
    </location>
</feature>
<feature type="transmembrane region" description="Helical" evidence="6">
    <location>
        <begin position="291"/>
        <end position="309"/>
    </location>
</feature>
<dbReference type="Proteomes" id="UP000541444">
    <property type="component" value="Unassembled WGS sequence"/>
</dbReference>
<feature type="transmembrane region" description="Helical" evidence="6">
    <location>
        <begin position="98"/>
        <end position="116"/>
    </location>
</feature>
<feature type="transmembrane region" description="Helical" evidence="6">
    <location>
        <begin position="196"/>
        <end position="213"/>
    </location>
</feature>
<feature type="transmembrane region" description="Helical" evidence="6">
    <location>
        <begin position="158"/>
        <end position="176"/>
    </location>
</feature>
<evidence type="ECO:0000256" key="4">
    <source>
        <dbReference type="ARBA" id="ARBA00022989"/>
    </source>
</evidence>
<dbReference type="SUPFAM" id="SSF103473">
    <property type="entry name" value="MFS general substrate transporter"/>
    <property type="match status" value="1"/>
</dbReference>
<sequence>MQNALVLNLDPPNSHNEYTMVPAALYLGFAASLIWVGQGTYLTSVARSHAKNYQLHEGTVIGSFNGEFWGMFASHQFVGNLLSLGLLRDGKGGGTSGTTLLFVVFLGSMTLGTTLMCFLNRRDGEGEEGPPKPSDSFYSSVVSLLELVIAPLYDKRMLLIIPLIAYSGLQQAFVWAEFTKEIVSPALGMPGVGGSMAVYGAFDAICSLIAGRFTSDLSSITLIVSGGALIQVVVLLWLLLKYSLTAGLFGSIYPLLMAAMLGIGDGVFNTQLSAVLGMLFRHDTEGAFAQFKVWQSATIAVVFFVSPYITLQTMLLVMLASVVIAVAAFLFLTVHLEKAFSSTTS</sequence>
<feature type="transmembrane region" description="Helical" evidence="6">
    <location>
        <begin position="220"/>
        <end position="240"/>
    </location>
</feature>
<dbReference type="PANTHER" id="PTHR19444">
    <property type="entry name" value="UNC-93 RELATED"/>
    <property type="match status" value="1"/>
</dbReference>
<dbReference type="Pfam" id="PF05978">
    <property type="entry name" value="UNC-93"/>
    <property type="match status" value="1"/>
</dbReference>
<keyword evidence="4 6" id="KW-1133">Transmembrane helix</keyword>
<comment type="similarity">
    <text evidence="2">Belongs to the unc-93 family.</text>
</comment>
<evidence type="ECO:0000256" key="6">
    <source>
        <dbReference type="SAM" id="Phobius"/>
    </source>
</evidence>
<dbReference type="InterPro" id="IPR051951">
    <property type="entry name" value="UNC-93_regulatory"/>
</dbReference>
<evidence type="ECO:0008006" key="9">
    <source>
        <dbReference type="Google" id="ProtNLM"/>
    </source>
</evidence>
<evidence type="ECO:0000256" key="5">
    <source>
        <dbReference type="ARBA" id="ARBA00023136"/>
    </source>
</evidence>
<evidence type="ECO:0000256" key="2">
    <source>
        <dbReference type="ARBA" id="ARBA00009172"/>
    </source>
</evidence>
<organism evidence="7 8">
    <name type="scientific">Kingdonia uniflora</name>
    <dbReference type="NCBI Taxonomy" id="39325"/>
    <lineage>
        <taxon>Eukaryota</taxon>
        <taxon>Viridiplantae</taxon>
        <taxon>Streptophyta</taxon>
        <taxon>Embryophyta</taxon>
        <taxon>Tracheophyta</taxon>
        <taxon>Spermatophyta</taxon>
        <taxon>Magnoliopsida</taxon>
        <taxon>Ranunculales</taxon>
        <taxon>Circaeasteraceae</taxon>
        <taxon>Kingdonia</taxon>
    </lineage>
</organism>
<dbReference type="InterPro" id="IPR036259">
    <property type="entry name" value="MFS_trans_sf"/>
</dbReference>
<evidence type="ECO:0000313" key="8">
    <source>
        <dbReference type="Proteomes" id="UP000541444"/>
    </source>
</evidence>
<comment type="caution">
    <text evidence="7">The sequence shown here is derived from an EMBL/GenBank/DDBJ whole genome shotgun (WGS) entry which is preliminary data.</text>
</comment>
<comment type="subcellular location">
    <subcellularLocation>
        <location evidence="1">Membrane</location>
        <topology evidence="1">Multi-pass membrane protein</topology>
    </subcellularLocation>
</comment>
<dbReference type="AlphaFoldDB" id="A0A7J7L544"/>
<dbReference type="GO" id="GO:0016020">
    <property type="term" value="C:membrane"/>
    <property type="evidence" value="ECO:0007669"/>
    <property type="project" value="UniProtKB-SubCell"/>
</dbReference>
<keyword evidence="3 6" id="KW-0812">Transmembrane</keyword>
<keyword evidence="5 6" id="KW-0472">Membrane</keyword>
<reference evidence="7 8" key="1">
    <citation type="journal article" date="2020" name="IScience">
        <title>Genome Sequencing of the Endangered Kingdonia uniflora (Circaeasteraceae, Ranunculales) Reveals Potential Mechanisms of Evolutionary Specialization.</title>
        <authorList>
            <person name="Sun Y."/>
            <person name="Deng T."/>
            <person name="Zhang A."/>
            <person name="Moore M.J."/>
            <person name="Landis J.B."/>
            <person name="Lin N."/>
            <person name="Zhang H."/>
            <person name="Zhang X."/>
            <person name="Huang J."/>
            <person name="Zhang X."/>
            <person name="Sun H."/>
            <person name="Wang H."/>
        </authorList>
    </citation>
    <scope>NUCLEOTIDE SEQUENCE [LARGE SCALE GENOMIC DNA]</scope>
    <source>
        <strain evidence="7">TB1705</strain>
        <tissue evidence="7">Leaf</tissue>
    </source>
</reference>
<name>A0A7J7L544_9MAGN</name>
<dbReference type="InterPro" id="IPR010291">
    <property type="entry name" value="Ion_channel_UNC-93"/>
</dbReference>
<dbReference type="EMBL" id="JACGCM010002624">
    <property type="protein sequence ID" value="KAF6137736.1"/>
    <property type="molecule type" value="Genomic_DNA"/>
</dbReference>
<evidence type="ECO:0000256" key="3">
    <source>
        <dbReference type="ARBA" id="ARBA00022692"/>
    </source>
</evidence>
<protein>
    <recommendedName>
        <fullName evidence="9">UNC93-like protein 3</fullName>
    </recommendedName>
</protein>
<feature type="transmembrane region" description="Helical" evidence="6">
    <location>
        <begin position="252"/>
        <end position="279"/>
    </location>
</feature>
<accession>A0A7J7L544</accession>
<evidence type="ECO:0000313" key="7">
    <source>
        <dbReference type="EMBL" id="KAF6137736.1"/>
    </source>
</evidence>
<evidence type="ECO:0000256" key="1">
    <source>
        <dbReference type="ARBA" id="ARBA00004141"/>
    </source>
</evidence>
<dbReference type="OrthoDB" id="78663at2759"/>
<dbReference type="PANTHER" id="PTHR19444:SF13">
    <property type="entry name" value="PROTEIN UNC-93 HOMOLOG A"/>
    <property type="match status" value="1"/>
</dbReference>
<gene>
    <name evidence="7" type="ORF">GIB67_040444</name>
</gene>
<keyword evidence="8" id="KW-1185">Reference proteome</keyword>